<dbReference type="EMBL" id="OBMT01000004">
    <property type="protein sequence ID" value="SOC04732.1"/>
    <property type="molecule type" value="Genomic_DNA"/>
</dbReference>
<gene>
    <name evidence="2" type="ORF">SAMN05877831_1044</name>
</gene>
<dbReference type="Proteomes" id="UP000219111">
    <property type="component" value="Unassembled WGS sequence"/>
</dbReference>
<name>A0A285SAU9_9RHOB</name>
<keyword evidence="1" id="KW-0812">Transmembrane</keyword>
<keyword evidence="1" id="KW-1133">Transmembrane helix</keyword>
<dbReference type="RefSeq" id="WP_097069585.1">
    <property type="nucleotide sequence ID" value="NZ_OBMT01000004.1"/>
</dbReference>
<feature type="transmembrane region" description="Helical" evidence="1">
    <location>
        <begin position="20"/>
        <end position="42"/>
    </location>
</feature>
<keyword evidence="3" id="KW-1185">Reference proteome</keyword>
<evidence type="ECO:0000313" key="3">
    <source>
        <dbReference type="Proteomes" id="UP000219111"/>
    </source>
</evidence>
<sequence length="68" mass="7122">MTQSGTCWNALGQNALGVTMLGGMISATVPAVVFVPVFFPFVMCLTGNARRMAPADRPPGWSAPAQQP</sequence>
<organism evidence="2 3">
    <name type="scientific">Rhodobacter maris</name>
    <dbReference type="NCBI Taxonomy" id="446682"/>
    <lineage>
        <taxon>Bacteria</taxon>
        <taxon>Pseudomonadati</taxon>
        <taxon>Pseudomonadota</taxon>
        <taxon>Alphaproteobacteria</taxon>
        <taxon>Rhodobacterales</taxon>
        <taxon>Rhodobacter group</taxon>
        <taxon>Rhodobacter</taxon>
    </lineage>
</organism>
<proteinExistence type="predicted"/>
<evidence type="ECO:0000313" key="2">
    <source>
        <dbReference type="EMBL" id="SOC04732.1"/>
    </source>
</evidence>
<keyword evidence="1" id="KW-0472">Membrane</keyword>
<accession>A0A285SAU9</accession>
<protein>
    <submittedName>
        <fullName evidence="2">Uncharacterized protein</fullName>
    </submittedName>
</protein>
<reference evidence="3" key="1">
    <citation type="submission" date="2017-08" db="EMBL/GenBank/DDBJ databases">
        <authorList>
            <person name="Varghese N."/>
            <person name="Submissions S."/>
        </authorList>
    </citation>
    <scope>NUCLEOTIDE SEQUENCE [LARGE SCALE GENOMIC DNA]</scope>
    <source>
        <strain evidence="3">JA276</strain>
    </source>
</reference>
<dbReference type="AlphaFoldDB" id="A0A285SAU9"/>
<evidence type="ECO:0000256" key="1">
    <source>
        <dbReference type="SAM" id="Phobius"/>
    </source>
</evidence>